<gene>
    <name evidence="2" type="ORF">LtaPh_2918200</name>
</gene>
<keyword evidence="1" id="KW-0175">Coiled coil</keyword>
<reference evidence="2" key="1">
    <citation type="submission" date="2019-11" db="EMBL/GenBank/DDBJ databases">
        <title>Leishmania tarentolae CDS.</title>
        <authorList>
            <person name="Goto Y."/>
            <person name="Yamagishi J."/>
        </authorList>
    </citation>
    <scope>NUCLEOTIDE SEQUENCE [LARGE SCALE GENOMIC DNA]</scope>
    <source>
        <strain evidence="2">Parrot Tar II</strain>
    </source>
</reference>
<dbReference type="Proteomes" id="UP000419144">
    <property type="component" value="Unassembled WGS sequence"/>
</dbReference>
<organism evidence="2 3">
    <name type="scientific">Leishmania tarentolae</name>
    <name type="common">Sauroleishmania tarentolae</name>
    <dbReference type="NCBI Taxonomy" id="5689"/>
    <lineage>
        <taxon>Eukaryota</taxon>
        <taxon>Discoba</taxon>
        <taxon>Euglenozoa</taxon>
        <taxon>Kinetoplastea</taxon>
        <taxon>Metakinetoplastina</taxon>
        <taxon>Trypanosomatida</taxon>
        <taxon>Trypanosomatidae</taxon>
        <taxon>Leishmaniinae</taxon>
        <taxon>Leishmania</taxon>
        <taxon>lizard Leishmania</taxon>
    </lineage>
</organism>
<feature type="coiled-coil region" evidence="1">
    <location>
        <begin position="14"/>
        <end position="48"/>
    </location>
</feature>
<dbReference type="VEuPathDB" id="TriTrypDB:LtaPh_2918200"/>
<comment type="caution">
    <text evidence="2">The sequence shown here is derived from an EMBL/GenBank/DDBJ whole genome shotgun (WGS) entry which is preliminary data.</text>
</comment>
<evidence type="ECO:0000313" key="2">
    <source>
        <dbReference type="EMBL" id="GET90456.1"/>
    </source>
</evidence>
<keyword evidence="3" id="KW-1185">Reference proteome</keyword>
<evidence type="ECO:0000313" key="3">
    <source>
        <dbReference type="Proteomes" id="UP000419144"/>
    </source>
</evidence>
<evidence type="ECO:0000256" key="1">
    <source>
        <dbReference type="SAM" id="Coils"/>
    </source>
</evidence>
<protein>
    <submittedName>
        <fullName evidence="2">Uncharacterized protein</fullName>
    </submittedName>
</protein>
<proteinExistence type="predicted"/>
<name>A0A640KL58_LEITA</name>
<dbReference type="OrthoDB" id="247938at2759"/>
<dbReference type="AlphaFoldDB" id="A0A640KL58"/>
<sequence>MATLSEDEIAPSAIAAERERLQEATQHILALEKQLDALHRELEAARTRREHLLFSVQWRELMAAVNADEDVYAVAERMMDAFAGFRESLVEPENYLQEQREEALNEEDIVPYSDTDDYADFSGVEAVAEELLATVKEQLDSHAAVPSPSLQQRNRSSLGGSFAWSQKLSGSDGGSTETQKVDAAARRQALLMLLVITVLMGRVEQYCGFNSISDASNVPQTDAEEIRDGVVSVWQWLFHEKPGVLTEEEGAEWKHIADTFLGDSYTMAP</sequence>
<accession>A0A640KL58</accession>
<dbReference type="EMBL" id="BLBS01000041">
    <property type="protein sequence ID" value="GET90456.1"/>
    <property type="molecule type" value="Genomic_DNA"/>
</dbReference>